<dbReference type="AlphaFoldDB" id="A0A6C0D413"/>
<accession>A0A6C0D413</accession>
<proteinExistence type="predicted"/>
<protein>
    <submittedName>
        <fullName evidence="2">Uncharacterized protein</fullName>
    </submittedName>
</protein>
<name>A0A6C0D413_9ZZZZ</name>
<feature type="region of interest" description="Disordered" evidence="1">
    <location>
        <begin position="397"/>
        <end position="422"/>
    </location>
</feature>
<dbReference type="EMBL" id="MN739531">
    <property type="protein sequence ID" value="QHT11122.1"/>
    <property type="molecule type" value="Genomic_DNA"/>
</dbReference>
<feature type="compositionally biased region" description="Basic residues" evidence="1">
    <location>
        <begin position="412"/>
        <end position="422"/>
    </location>
</feature>
<evidence type="ECO:0000313" key="2">
    <source>
        <dbReference type="EMBL" id="QHT11122.1"/>
    </source>
</evidence>
<evidence type="ECO:0000256" key="1">
    <source>
        <dbReference type="SAM" id="MobiDB-lite"/>
    </source>
</evidence>
<reference evidence="2" key="1">
    <citation type="journal article" date="2020" name="Nature">
        <title>Giant virus diversity and host interactions through global metagenomics.</title>
        <authorList>
            <person name="Schulz F."/>
            <person name="Roux S."/>
            <person name="Paez-Espino D."/>
            <person name="Jungbluth S."/>
            <person name="Walsh D.A."/>
            <person name="Denef V.J."/>
            <person name="McMahon K.D."/>
            <person name="Konstantinidis K.T."/>
            <person name="Eloe-Fadrosh E.A."/>
            <person name="Kyrpides N.C."/>
            <person name="Woyke T."/>
        </authorList>
    </citation>
    <scope>NUCLEOTIDE SEQUENCE</scope>
    <source>
        <strain evidence="2">GVMAG-M-3300023174-111</strain>
    </source>
</reference>
<organism evidence="2">
    <name type="scientific">viral metagenome</name>
    <dbReference type="NCBI Taxonomy" id="1070528"/>
    <lineage>
        <taxon>unclassified sequences</taxon>
        <taxon>metagenomes</taxon>
        <taxon>organismal metagenomes</taxon>
    </lineage>
</organism>
<sequence>MSKTITIKLDTAIPPKGKVVDFKRNMLTEPSRKDGKKTTIQGANLGQDVYYSDEFYYPTNLSREDMMKFLFNKETFEEVKKNQPKVSPNDKEKVQKHNIMAILKCLFPVGYPVINDVDNSHSLLNGSSSANTLWFYPFRDYKSYITIDGDVYTVQRVVWLNDEFNYNNAFNKTKPSTSKTVDKNKYTNFVTVNSNEPVIVMLDLIKGEVNAENKRNIYCSYTGEMLGHKLTHFFKSKIKNHIDHSILYSIKDGKDIKGADEVMQTVKPEDEALAKEIENWRNTNSENKTMYDTFIKLFDKAKQADPKLESTMSISVYTSKDKILKAIKENEESSNLSGFYVFLKKPTKVVYDGAIDQFKDNKSNKVTYKNTNFMKIVGILLQVDLTTNTIKFDQSTQMMSGGSRNRTERNHPTHKKTRKCKI</sequence>